<evidence type="ECO:0000256" key="1">
    <source>
        <dbReference type="SAM" id="SignalP"/>
    </source>
</evidence>
<dbReference type="AlphaFoldDB" id="A0AAP2DP29"/>
<dbReference type="Gene3D" id="3.10.450.50">
    <property type="match status" value="1"/>
</dbReference>
<comment type="caution">
    <text evidence="3">The sequence shown here is derived from an EMBL/GenBank/DDBJ whole genome shotgun (WGS) entry which is preliminary data.</text>
</comment>
<keyword evidence="4" id="KW-1185">Reference proteome</keyword>
<sequence length="165" mass="18481">MRTLLAFIITGMVAAACAVDAQKKIEKENIAVIQKYIEAVQKKDTQTMSDLLADNYIGYGPSFSDSTNKQQAIASWKEAAENLYDKIEYTRTVNIAADVTDGPNPGNFVSDWASLKITYKDGRGPVYLNMNAIYRIENGKITLSRTFYNEADVLRQLGYKFITNN</sequence>
<dbReference type="InterPro" id="IPR037401">
    <property type="entry name" value="SnoaL-like"/>
</dbReference>
<dbReference type="SUPFAM" id="SSF54427">
    <property type="entry name" value="NTF2-like"/>
    <property type="match status" value="1"/>
</dbReference>
<dbReference type="InterPro" id="IPR032710">
    <property type="entry name" value="NTF2-like_dom_sf"/>
</dbReference>
<name>A0AAP2DP29_9BACT</name>
<proteinExistence type="predicted"/>
<feature type="chain" id="PRO_5042972505" evidence="1">
    <location>
        <begin position="19"/>
        <end position="165"/>
    </location>
</feature>
<evidence type="ECO:0000313" key="3">
    <source>
        <dbReference type="EMBL" id="MBT1698397.1"/>
    </source>
</evidence>
<gene>
    <name evidence="3" type="ORF">KK083_16020</name>
</gene>
<dbReference type="Pfam" id="PF13474">
    <property type="entry name" value="SnoaL_3"/>
    <property type="match status" value="1"/>
</dbReference>
<evidence type="ECO:0000313" key="4">
    <source>
        <dbReference type="Proteomes" id="UP001319200"/>
    </source>
</evidence>
<organism evidence="3 4">
    <name type="scientific">Chryseosolibacter histidini</name>
    <dbReference type="NCBI Taxonomy" id="2782349"/>
    <lineage>
        <taxon>Bacteria</taxon>
        <taxon>Pseudomonadati</taxon>
        <taxon>Bacteroidota</taxon>
        <taxon>Cytophagia</taxon>
        <taxon>Cytophagales</taxon>
        <taxon>Chryseotaleaceae</taxon>
        <taxon>Chryseosolibacter</taxon>
    </lineage>
</organism>
<dbReference type="EMBL" id="JAHESF010000014">
    <property type="protein sequence ID" value="MBT1698397.1"/>
    <property type="molecule type" value="Genomic_DNA"/>
</dbReference>
<accession>A0AAP2DP29</accession>
<dbReference type="RefSeq" id="WP_254164508.1">
    <property type="nucleotide sequence ID" value="NZ_JAHESF010000014.1"/>
</dbReference>
<feature type="domain" description="SnoaL-like" evidence="2">
    <location>
        <begin position="31"/>
        <end position="90"/>
    </location>
</feature>
<reference evidence="3 4" key="1">
    <citation type="submission" date="2021-05" db="EMBL/GenBank/DDBJ databases">
        <title>A Polyphasic approach of four new species of the genus Ohtaekwangia: Ohtaekwangia histidinii sp. nov., Ohtaekwangia cretensis sp. nov., Ohtaekwangia indiensis sp. nov., Ohtaekwangia reichenbachii sp. nov. from diverse environment.</title>
        <authorList>
            <person name="Octaviana S."/>
        </authorList>
    </citation>
    <scope>NUCLEOTIDE SEQUENCE [LARGE SCALE GENOMIC DNA]</scope>
    <source>
        <strain evidence="3 4">PWU4</strain>
    </source>
</reference>
<dbReference type="PROSITE" id="PS51257">
    <property type="entry name" value="PROKAR_LIPOPROTEIN"/>
    <property type="match status" value="1"/>
</dbReference>
<feature type="signal peptide" evidence="1">
    <location>
        <begin position="1"/>
        <end position="18"/>
    </location>
</feature>
<dbReference type="Proteomes" id="UP001319200">
    <property type="component" value="Unassembled WGS sequence"/>
</dbReference>
<keyword evidence="1" id="KW-0732">Signal</keyword>
<evidence type="ECO:0000259" key="2">
    <source>
        <dbReference type="Pfam" id="PF13474"/>
    </source>
</evidence>
<protein>
    <submittedName>
        <fullName evidence="3">Nuclear transport factor 2 family protein</fullName>
    </submittedName>
</protein>